<keyword evidence="5" id="KW-0969">Cilium</keyword>
<feature type="domain" description="Flagellar basal-body/hook protein C-terminal" evidence="4">
    <location>
        <begin position="233"/>
        <end position="275"/>
    </location>
</feature>
<protein>
    <submittedName>
        <fullName evidence="5">Flagellar hook-basal body protein</fullName>
    </submittedName>
</protein>
<reference evidence="6" key="1">
    <citation type="journal article" date="2019" name="Int. J. Syst. Evol. Microbiol.">
        <title>The Global Catalogue of Microorganisms (GCM) 10K type strain sequencing project: providing services to taxonomists for standard genome sequencing and annotation.</title>
        <authorList>
            <consortium name="The Broad Institute Genomics Platform"/>
            <consortium name="The Broad Institute Genome Sequencing Center for Infectious Disease"/>
            <person name="Wu L."/>
            <person name="Ma J."/>
        </authorList>
    </citation>
    <scope>NUCLEOTIDE SEQUENCE [LARGE SCALE GENOMIC DNA]</scope>
    <source>
        <strain evidence="6">CGMCC 1.12295</strain>
    </source>
</reference>
<proteinExistence type="inferred from homology"/>
<comment type="caution">
    <text evidence="5">The sequence shown here is derived from an EMBL/GenBank/DDBJ whole genome shotgun (WGS) entry which is preliminary data.</text>
</comment>
<keyword evidence="6" id="KW-1185">Reference proteome</keyword>
<name>A0ABW4KF06_9BACI</name>
<gene>
    <name evidence="5" type="ORF">ACFSCZ_08835</name>
</gene>
<feature type="domain" description="Flagellar basal body rod protein N-terminal" evidence="3">
    <location>
        <begin position="5"/>
        <end position="35"/>
    </location>
</feature>
<dbReference type="EMBL" id="JBHUEO010000020">
    <property type="protein sequence ID" value="MFD1706835.1"/>
    <property type="molecule type" value="Genomic_DNA"/>
</dbReference>
<dbReference type="Pfam" id="PF00460">
    <property type="entry name" value="Flg_bb_rod"/>
    <property type="match status" value="1"/>
</dbReference>
<dbReference type="NCBIfam" id="TIGR03506">
    <property type="entry name" value="FlgEFG_subfam"/>
    <property type="match status" value="1"/>
</dbReference>
<evidence type="ECO:0000259" key="4">
    <source>
        <dbReference type="Pfam" id="PF06429"/>
    </source>
</evidence>
<comment type="subcellular location">
    <subcellularLocation>
        <location evidence="2">Bacterial flagellum basal body</location>
    </subcellularLocation>
</comment>
<evidence type="ECO:0000313" key="6">
    <source>
        <dbReference type="Proteomes" id="UP001597301"/>
    </source>
</evidence>
<keyword evidence="5" id="KW-0282">Flagellum</keyword>
<dbReference type="Proteomes" id="UP001597301">
    <property type="component" value="Unassembled WGS sequence"/>
</dbReference>
<dbReference type="Pfam" id="PF06429">
    <property type="entry name" value="Flg_bbr_C"/>
    <property type="match status" value="1"/>
</dbReference>
<dbReference type="InterPro" id="IPR020013">
    <property type="entry name" value="Flagellar_FlgE/F/G"/>
</dbReference>
<organism evidence="5 6">
    <name type="scientific">Siminovitchia sediminis</name>
    <dbReference type="NCBI Taxonomy" id="1274353"/>
    <lineage>
        <taxon>Bacteria</taxon>
        <taxon>Bacillati</taxon>
        <taxon>Bacillota</taxon>
        <taxon>Bacilli</taxon>
        <taxon>Bacillales</taxon>
        <taxon>Bacillaceae</taxon>
        <taxon>Siminovitchia</taxon>
    </lineage>
</organism>
<dbReference type="InterPro" id="IPR001444">
    <property type="entry name" value="Flag_bb_rod_N"/>
</dbReference>
<evidence type="ECO:0000256" key="2">
    <source>
        <dbReference type="RuleBase" id="RU362116"/>
    </source>
</evidence>
<evidence type="ECO:0000313" key="5">
    <source>
        <dbReference type="EMBL" id="MFD1706835.1"/>
    </source>
</evidence>
<dbReference type="RefSeq" id="WP_380773544.1">
    <property type="nucleotide sequence ID" value="NZ_JBHUEO010000020.1"/>
</dbReference>
<comment type="similarity">
    <text evidence="1 2">Belongs to the flagella basal body rod proteins family.</text>
</comment>
<sequence>MNRTMLTAVNTLGQLQKQVDLIGHNLANAETSGFKKREASFSDLIAQQINNHSSVESEIGRLSPLGIRQSPGSGISQTFMSTGQGSLKNTGRPLDLAFTKENQYFKVLVQEGGESALRFTRNGELDIVQAGGQWLLATKDGHPVLDANDQIIAFSDQVEDIKMDRSGTMEFRLASGETQVSQLGIVALFKPQFMEAQGNSLIGLPDQLDAGVNVNDIYMDLIGANRADVGLEQGALEVSNVDVGQEMAQLLTTQRSIQFQSRSITLADQMMGLINGIR</sequence>
<dbReference type="InterPro" id="IPR010930">
    <property type="entry name" value="Flg_bb/hook_C_dom"/>
</dbReference>
<keyword evidence="5" id="KW-0966">Cell projection</keyword>
<keyword evidence="2" id="KW-0975">Bacterial flagellum</keyword>
<evidence type="ECO:0000259" key="3">
    <source>
        <dbReference type="Pfam" id="PF00460"/>
    </source>
</evidence>
<evidence type="ECO:0000256" key="1">
    <source>
        <dbReference type="ARBA" id="ARBA00009677"/>
    </source>
</evidence>
<accession>A0ABW4KF06</accession>
<dbReference type="PANTHER" id="PTHR30435:SF19">
    <property type="entry name" value="FLAGELLAR BASAL-BODY ROD PROTEIN FLGG"/>
    <property type="match status" value="1"/>
</dbReference>
<dbReference type="PANTHER" id="PTHR30435">
    <property type="entry name" value="FLAGELLAR PROTEIN"/>
    <property type="match status" value="1"/>
</dbReference>